<feature type="domain" description="FAD dependent oxidoreductase" evidence="9">
    <location>
        <begin position="3"/>
        <end position="310"/>
    </location>
</feature>
<evidence type="ECO:0000256" key="3">
    <source>
        <dbReference type="ARBA" id="ARBA00022630"/>
    </source>
</evidence>
<evidence type="ECO:0000256" key="7">
    <source>
        <dbReference type="ARBA" id="ARBA00039751"/>
    </source>
</evidence>
<keyword evidence="3" id="KW-0285">Flavoprotein</keyword>
<dbReference type="InterPro" id="IPR023209">
    <property type="entry name" value="DAO"/>
</dbReference>
<dbReference type="PANTHER" id="PTHR11530">
    <property type="entry name" value="D-AMINO ACID OXIDASE"/>
    <property type="match status" value="1"/>
</dbReference>
<dbReference type="InterPro" id="IPR006076">
    <property type="entry name" value="FAD-dep_OxRdtase"/>
</dbReference>
<dbReference type="PIRSF" id="PIRSF000189">
    <property type="entry name" value="D-aa_oxidase"/>
    <property type="match status" value="1"/>
</dbReference>
<evidence type="ECO:0000256" key="8">
    <source>
        <dbReference type="ARBA" id="ARBA00049547"/>
    </source>
</evidence>
<dbReference type="SUPFAM" id="SSF51971">
    <property type="entry name" value="Nucleotide-binding domain"/>
    <property type="match status" value="1"/>
</dbReference>
<evidence type="ECO:0000313" key="10">
    <source>
        <dbReference type="EMBL" id="GAA1953725.1"/>
    </source>
</evidence>
<keyword evidence="4" id="KW-0274">FAD</keyword>
<evidence type="ECO:0000259" key="9">
    <source>
        <dbReference type="Pfam" id="PF01266"/>
    </source>
</evidence>
<keyword evidence="5" id="KW-0560">Oxidoreductase</keyword>
<comment type="catalytic activity">
    <reaction evidence="8">
        <text>a D-alpha-amino acid + O2 + H2O = a 2-oxocarboxylate + H2O2 + NH4(+)</text>
        <dbReference type="Rhea" id="RHEA:21816"/>
        <dbReference type="ChEBI" id="CHEBI:15377"/>
        <dbReference type="ChEBI" id="CHEBI:15379"/>
        <dbReference type="ChEBI" id="CHEBI:16240"/>
        <dbReference type="ChEBI" id="CHEBI:28938"/>
        <dbReference type="ChEBI" id="CHEBI:35179"/>
        <dbReference type="ChEBI" id="CHEBI:59871"/>
        <dbReference type="EC" id="1.4.3.3"/>
    </reaction>
    <physiologicalReaction direction="left-to-right" evidence="8">
        <dbReference type="Rhea" id="RHEA:21817"/>
    </physiologicalReaction>
</comment>
<evidence type="ECO:0000256" key="6">
    <source>
        <dbReference type="ARBA" id="ARBA00039101"/>
    </source>
</evidence>
<dbReference type="PANTHER" id="PTHR11530:SF11">
    <property type="entry name" value="D-ASPARTATE OXIDASE"/>
    <property type="match status" value="1"/>
</dbReference>
<comment type="caution">
    <text evidence="10">The sequence shown here is derived from an EMBL/GenBank/DDBJ whole genome shotgun (WGS) entry which is preliminary data.</text>
</comment>
<reference evidence="10 11" key="1">
    <citation type="journal article" date="2019" name="Int. J. Syst. Evol. Microbiol.">
        <title>The Global Catalogue of Microorganisms (GCM) 10K type strain sequencing project: providing services to taxonomists for standard genome sequencing and annotation.</title>
        <authorList>
            <consortium name="The Broad Institute Genomics Platform"/>
            <consortium name="The Broad Institute Genome Sequencing Center for Infectious Disease"/>
            <person name="Wu L."/>
            <person name="Ma J."/>
        </authorList>
    </citation>
    <scope>NUCLEOTIDE SEQUENCE [LARGE SCALE GENOMIC DNA]</scope>
    <source>
        <strain evidence="10 11">JCM 14545</strain>
    </source>
</reference>
<evidence type="ECO:0000313" key="11">
    <source>
        <dbReference type="Proteomes" id="UP001501116"/>
    </source>
</evidence>
<proteinExistence type="inferred from homology"/>
<protein>
    <recommendedName>
        <fullName evidence="7">D-amino-acid oxidase</fullName>
        <ecNumber evidence="6">1.4.3.3</ecNumber>
    </recommendedName>
</protein>
<comment type="cofactor">
    <cofactor evidence="1">
        <name>FAD</name>
        <dbReference type="ChEBI" id="CHEBI:57692"/>
    </cofactor>
</comment>
<evidence type="ECO:0000256" key="2">
    <source>
        <dbReference type="ARBA" id="ARBA00006730"/>
    </source>
</evidence>
<dbReference type="Gene3D" id="3.30.9.10">
    <property type="entry name" value="D-Amino Acid Oxidase, subunit A, domain 2"/>
    <property type="match status" value="1"/>
</dbReference>
<evidence type="ECO:0000256" key="5">
    <source>
        <dbReference type="ARBA" id="ARBA00023002"/>
    </source>
</evidence>
<evidence type="ECO:0000256" key="4">
    <source>
        <dbReference type="ARBA" id="ARBA00022827"/>
    </source>
</evidence>
<dbReference type="SUPFAM" id="SSF54373">
    <property type="entry name" value="FAD-linked reductases, C-terminal domain"/>
    <property type="match status" value="1"/>
</dbReference>
<comment type="similarity">
    <text evidence="2">Belongs to the DAMOX/DASOX family.</text>
</comment>
<dbReference type="RefSeq" id="WP_344416740.1">
    <property type="nucleotide sequence ID" value="NZ_BAAANN010000008.1"/>
</dbReference>
<keyword evidence="11" id="KW-1185">Reference proteome</keyword>
<sequence>MPDVLVIGGGVIGLTTAVKLRESGLAADIWTAERADRTTSAVAGATWYPYRASPVERVLDWTRRSRAYFDAMAADPRTGVTIRESLQFWREPLTELPWWAGAVPDVRLCTGSELPPGFAGGYRFTQPVVTMPVYLRYLTERFERAGGSITTKAIASFSEPAAVAPAVVNCTGLASRTLADDPEVVPVRGQWVRVANPGVERVIADFGHPEGEAYLIPHRDSCILGGTGEEGEWDTTPDPETAAKLVARCAELDPRVARATVLEHRAGLRPVRSAGVRLTAESTVEGGLLVHDYGHGGAGVTLSWGCAEEVESILRARISR</sequence>
<evidence type="ECO:0000256" key="1">
    <source>
        <dbReference type="ARBA" id="ARBA00001974"/>
    </source>
</evidence>
<dbReference type="Gene3D" id="3.40.50.720">
    <property type="entry name" value="NAD(P)-binding Rossmann-like Domain"/>
    <property type="match status" value="1"/>
</dbReference>
<name>A0ABN2QJS7_9PSEU</name>
<gene>
    <name evidence="10" type="ORF">GCM10009754_23750</name>
</gene>
<dbReference type="EC" id="1.4.3.3" evidence="6"/>
<dbReference type="Pfam" id="PF01266">
    <property type="entry name" value="DAO"/>
    <property type="match status" value="1"/>
</dbReference>
<dbReference type="Proteomes" id="UP001501116">
    <property type="component" value="Unassembled WGS sequence"/>
</dbReference>
<organism evidence="10 11">
    <name type="scientific">Amycolatopsis minnesotensis</name>
    <dbReference type="NCBI Taxonomy" id="337894"/>
    <lineage>
        <taxon>Bacteria</taxon>
        <taxon>Bacillati</taxon>
        <taxon>Actinomycetota</taxon>
        <taxon>Actinomycetes</taxon>
        <taxon>Pseudonocardiales</taxon>
        <taxon>Pseudonocardiaceae</taxon>
        <taxon>Amycolatopsis</taxon>
    </lineage>
</organism>
<accession>A0ABN2QJS7</accession>
<dbReference type="EMBL" id="BAAANN010000008">
    <property type="protein sequence ID" value="GAA1953725.1"/>
    <property type="molecule type" value="Genomic_DNA"/>
</dbReference>